<dbReference type="Proteomes" id="UP001589747">
    <property type="component" value="Unassembled WGS sequence"/>
</dbReference>
<gene>
    <name evidence="1" type="ORF">ACFFSY_29435</name>
</gene>
<keyword evidence="2" id="KW-1185">Reference proteome</keyword>
<dbReference type="EMBL" id="JBHMDO010000047">
    <property type="protein sequence ID" value="MFB9330086.1"/>
    <property type="molecule type" value="Genomic_DNA"/>
</dbReference>
<name>A0ABV5KZU3_9BACL</name>
<comment type="caution">
    <text evidence="1">The sequence shown here is derived from an EMBL/GenBank/DDBJ whole genome shotgun (WGS) entry which is preliminary data.</text>
</comment>
<dbReference type="RefSeq" id="WP_377500944.1">
    <property type="nucleotide sequence ID" value="NZ_JBHMDO010000047.1"/>
</dbReference>
<evidence type="ECO:0000313" key="1">
    <source>
        <dbReference type="EMBL" id="MFB9330086.1"/>
    </source>
</evidence>
<protein>
    <submittedName>
        <fullName evidence="1">Uncharacterized protein</fullName>
    </submittedName>
</protein>
<organism evidence="1 2">
    <name type="scientific">Paenibacillus aurantiacus</name>
    <dbReference type="NCBI Taxonomy" id="1936118"/>
    <lineage>
        <taxon>Bacteria</taxon>
        <taxon>Bacillati</taxon>
        <taxon>Bacillota</taxon>
        <taxon>Bacilli</taxon>
        <taxon>Bacillales</taxon>
        <taxon>Paenibacillaceae</taxon>
        <taxon>Paenibacillus</taxon>
    </lineage>
</organism>
<proteinExistence type="predicted"/>
<accession>A0ABV5KZU3</accession>
<reference evidence="1 2" key="1">
    <citation type="submission" date="2024-09" db="EMBL/GenBank/DDBJ databases">
        <authorList>
            <person name="Sun Q."/>
            <person name="Mori K."/>
        </authorList>
    </citation>
    <scope>NUCLEOTIDE SEQUENCE [LARGE SCALE GENOMIC DNA]</scope>
    <source>
        <strain evidence="1 2">TISTR 2452</strain>
    </source>
</reference>
<sequence>MIIEGYKVYSDDGEVLIETLPAILHGGGGFRADRFPYTVSITAETDQESLTFERETGEVIAKVSSSDGTAALQLTFESAGTQTVRVGEVTASRLNEVTITVVADAAAVEQDRFEQINTRLADVELALAELFGVGGGE</sequence>
<evidence type="ECO:0000313" key="2">
    <source>
        <dbReference type="Proteomes" id="UP001589747"/>
    </source>
</evidence>